<dbReference type="Gene3D" id="2.40.170.20">
    <property type="entry name" value="TonB-dependent receptor, beta-barrel domain"/>
    <property type="match status" value="1"/>
</dbReference>
<dbReference type="Pfam" id="PF00593">
    <property type="entry name" value="TonB_dep_Rec_b-barrel"/>
    <property type="match status" value="1"/>
</dbReference>
<dbReference type="CDD" id="cd01347">
    <property type="entry name" value="ligand_gated_channel"/>
    <property type="match status" value="1"/>
</dbReference>
<dbReference type="RefSeq" id="WP_170015291.1">
    <property type="nucleotide sequence ID" value="NZ_CP012545.1"/>
</dbReference>
<keyword evidence="7 11" id="KW-0798">TonB box</keyword>
<dbReference type="InterPro" id="IPR039426">
    <property type="entry name" value="TonB-dep_rcpt-like"/>
</dbReference>
<dbReference type="AlphaFoldDB" id="A0AAW3ZT49"/>
<comment type="caution">
    <text evidence="16">The sequence shown here is derived from an EMBL/GenBank/DDBJ whole genome shotgun (WGS) entry which is preliminary data.</text>
</comment>
<reference evidence="16 17" key="1">
    <citation type="submission" date="2015-08" db="EMBL/GenBank/DDBJ databases">
        <title>Comparative genomics of the Campylobacter concisus group.</title>
        <authorList>
            <person name="Yee E."/>
            <person name="Chapman M.H."/>
            <person name="Huynh S."/>
            <person name="Bono J.L."/>
            <person name="On S.L."/>
            <person name="St Leger J."/>
            <person name="Foster G."/>
            <person name="Parker C.T."/>
            <person name="Miller W.G."/>
        </authorList>
    </citation>
    <scope>NUCLEOTIDE SEQUENCE [LARGE SCALE GENOMIC DNA]</scope>
    <source>
        <strain evidence="16 17">RM9337</strain>
    </source>
</reference>
<comment type="subcellular location">
    <subcellularLocation>
        <location evidence="1 10">Cell outer membrane</location>
        <topology evidence="1 10">Multi-pass membrane protein</topology>
    </subcellularLocation>
</comment>
<dbReference type="Gene3D" id="2.170.130.10">
    <property type="entry name" value="TonB-dependent receptor, plug domain"/>
    <property type="match status" value="1"/>
</dbReference>
<evidence type="ECO:0000256" key="2">
    <source>
        <dbReference type="ARBA" id="ARBA00009810"/>
    </source>
</evidence>
<organism evidence="16 17">
    <name type="scientific">Campylobacter californiensis</name>
    <dbReference type="NCBI Taxonomy" id="1032243"/>
    <lineage>
        <taxon>Bacteria</taxon>
        <taxon>Pseudomonadati</taxon>
        <taxon>Campylobacterota</taxon>
        <taxon>Epsilonproteobacteria</taxon>
        <taxon>Campylobacterales</taxon>
        <taxon>Campylobacteraceae</taxon>
        <taxon>Campylobacter</taxon>
    </lineage>
</organism>
<dbReference type="PROSITE" id="PS01156">
    <property type="entry name" value="TONB_DEPENDENT_REC_2"/>
    <property type="match status" value="1"/>
</dbReference>
<evidence type="ECO:0000256" key="9">
    <source>
        <dbReference type="ARBA" id="ARBA00023237"/>
    </source>
</evidence>
<evidence type="ECO:0000256" key="5">
    <source>
        <dbReference type="ARBA" id="ARBA00022692"/>
    </source>
</evidence>
<evidence type="ECO:0000256" key="12">
    <source>
        <dbReference type="SAM" id="SignalP"/>
    </source>
</evidence>
<dbReference type="GO" id="GO:0044718">
    <property type="term" value="P:siderophore transmembrane transport"/>
    <property type="evidence" value="ECO:0007669"/>
    <property type="project" value="TreeGrafter"/>
</dbReference>
<keyword evidence="5 10" id="KW-0812">Transmembrane</keyword>
<evidence type="ECO:0000313" key="16">
    <source>
        <dbReference type="EMBL" id="MBE3607388.1"/>
    </source>
</evidence>
<dbReference type="PANTHER" id="PTHR30069:SF41">
    <property type="entry name" value="HEME_HEMOPEXIN UTILIZATION PROTEIN C"/>
    <property type="match status" value="1"/>
</dbReference>
<proteinExistence type="inferred from homology"/>
<keyword evidence="17" id="KW-1185">Reference proteome</keyword>
<evidence type="ECO:0000313" key="15">
    <source>
        <dbReference type="EMBL" id="MBE2986794.1"/>
    </source>
</evidence>
<evidence type="ECO:0000313" key="17">
    <source>
        <dbReference type="Proteomes" id="UP000650616"/>
    </source>
</evidence>
<feature type="chain" id="PRO_5044718269" evidence="12">
    <location>
        <begin position="23"/>
        <end position="671"/>
    </location>
</feature>
<evidence type="ECO:0000256" key="7">
    <source>
        <dbReference type="ARBA" id="ARBA00023077"/>
    </source>
</evidence>
<evidence type="ECO:0000259" key="14">
    <source>
        <dbReference type="Pfam" id="PF07715"/>
    </source>
</evidence>
<feature type="domain" description="TonB-dependent receptor plug" evidence="14">
    <location>
        <begin position="36"/>
        <end position="135"/>
    </location>
</feature>
<gene>
    <name evidence="15" type="ORF">CCAL12919_06620</name>
    <name evidence="16" type="ORF">CCAL9337_01390</name>
</gene>
<reference evidence="15 18" key="2">
    <citation type="submission" date="2020-10" db="EMBL/GenBank/DDBJ databases">
        <title>Campylobacter californiensis sp. nov. isolated from cattle and feral swine in California.</title>
        <authorList>
            <person name="Miller W.G."/>
        </authorList>
    </citation>
    <scope>NUCLEOTIDE SEQUENCE [LARGE SCALE GENOMIC DNA]</scope>
    <source>
        <strain evidence="15 18">RM12919</strain>
    </source>
</reference>
<evidence type="ECO:0000256" key="11">
    <source>
        <dbReference type="RuleBase" id="RU003357"/>
    </source>
</evidence>
<dbReference type="GO" id="GO:0015344">
    <property type="term" value="F:siderophore uptake transmembrane transporter activity"/>
    <property type="evidence" value="ECO:0007669"/>
    <property type="project" value="TreeGrafter"/>
</dbReference>
<evidence type="ECO:0000256" key="3">
    <source>
        <dbReference type="ARBA" id="ARBA00022448"/>
    </source>
</evidence>
<evidence type="ECO:0000259" key="13">
    <source>
        <dbReference type="Pfam" id="PF00593"/>
    </source>
</evidence>
<evidence type="ECO:0000256" key="4">
    <source>
        <dbReference type="ARBA" id="ARBA00022452"/>
    </source>
</evidence>
<feature type="domain" description="TonB-dependent receptor-like beta-barrel" evidence="13">
    <location>
        <begin position="221"/>
        <end position="621"/>
    </location>
</feature>
<evidence type="ECO:0000313" key="18">
    <source>
        <dbReference type="Proteomes" id="UP001318760"/>
    </source>
</evidence>
<dbReference type="SUPFAM" id="SSF56935">
    <property type="entry name" value="Porins"/>
    <property type="match status" value="1"/>
</dbReference>
<accession>A0AAW3ZT49</accession>
<dbReference type="PANTHER" id="PTHR30069">
    <property type="entry name" value="TONB-DEPENDENT OUTER MEMBRANE RECEPTOR"/>
    <property type="match status" value="1"/>
</dbReference>
<dbReference type="Proteomes" id="UP001318760">
    <property type="component" value="Unassembled WGS sequence"/>
</dbReference>
<dbReference type="InterPro" id="IPR010917">
    <property type="entry name" value="TonB_rcpt_CS"/>
</dbReference>
<name>A0AAW3ZT49_9BACT</name>
<evidence type="ECO:0000256" key="1">
    <source>
        <dbReference type="ARBA" id="ARBA00004571"/>
    </source>
</evidence>
<dbReference type="PROSITE" id="PS52016">
    <property type="entry name" value="TONB_DEPENDENT_REC_3"/>
    <property type="match status" value="1"/>
</dbReference>
<dbReference type="Proteomes" id="UP000650616">
    <property type="component" value="Unassembled WGS sequence"/>
</dbReference>
<evidence type="ECO:0000256" key="10">
    <source>
        <dbReference type="PROSITE-ProRule" id="PRU01360"/>
    </source>
</evidence>
<keyword evidence="3 10" id="KW-0813">Transport</keyword>
<keyword evidence="8 10" id="KW-0472">Membrane</keyword>
<dbReference type="GO" id="GO:0009279">
    <property type="term" value="C:cell outer membrane"/>
    <property type="evidence" value="ECO:0007669"/>
    <property type="project" value="UniProtKB-SubCell"/>
</dbReference>
<evidence type="ECO:0000256" key="8">
    <source>
        <dbReference type="ARBA" id="ARBA00023136"/>
    </source>
</evidence>
<dbReference type="InterPro" id="IPR036942">
    <property type="entry name" value="Beta-barrel_TonB_sf"/>
</dbReference>
<feature type="signal peptide" evidence="12">
    <location>
        <begin position="1"/>
        <end position="22"/>
    </location>
</feature>
<dbReference type="InterPro" id="IPR012910">
    <property type="entry name" value="Plug_dom"/>
</dbReference>
<comment type="similarity">
    <text evidence="2 10 11">Belongs to the TonB-dependent receptor family.</text>
</comment>
<evidence type="ECO:0000256" key="6">
    <source>
        <dbReference type="ARBA" id="ARBA00022729"/>
    </source>
</evidence>
<dbReference type="InterPro" id="IPR000531">
    <property type="entry name" value="Beta-barrel_TonB"/>
</dbReference>
<keyword evidence="6 12" id="KW-0732">Signal</keyword>
<keyword evidence="16" id="KW-0675">Receptor</keyword>
<dbReference type="EMBL" id="LIWG01000001">
    <property type="protein sequence ID" value="MBE3607388.1"/>
    <property type="molecule type" value="Genomic_DNA"/>
</dbReference>
<keyword evidence="4 10" id="KW-1134">Transmembrane beta strand</keyword>
<dbReference type="EMBL" id="JADBHS010000012">
    <property type="protein sequence ID" value="MBE2986794.1"/>
    <property type="molecule type" value="Genomic_DNA"/>
</dbReference>
<keyword evidence="9 10" id="KW-0998">Cell outer membrane</keyword>
<sequence>MKFRPDLKISLVAALFTSVAFGAQEVALSGVEVTATGGAQEIDAAKVNVRNAALINDVMRDMPGVYIGGTNSLNQKIYIRGINDRGLNITIDGARQKGNAFHHAADLYIDPDIIRSVNVGLGVNSVVGTSGALGGSVAFKTADASDLLEDGEVFGGKIKSGYASNNKEWQESLTLYAKAFESLELLGYVGHRGYGRGESGKGEKLGGNNADNTNYLFKVGYNIADYSKITFSAERMQMKGDFPLRAEWGTTDDSSLVDTKYWRDTYTANFNLNPNDYVDLDLNAYHTKHEAKSSVNAGVKTYGAKAINKTKFETGYIGHTLVYGTEIYQSKSYNKNDTSNTPDDKATSLSVFLEDQLRTGGFTLTPGIRYDNYKLNTMGGTQGIAGRANYSWHEWSPAVNLDYQFDMGLGVYASWARVFRGPDPIEAIRISSTNSINFTTNGDLDPETGDVYEVGTRYQTQLSDSQSLSIIAKYFYNDYDNLIVEMGKAGSIQVDRVNGGRAVVKGGELALRYNISNLSLSASYSRARTEYKDKNSNAGYGGVLAYSDAGDKYTFNAEYAIAPIDTLIGYNLIAFDRITAKNGSGSEFKKPGYAVSDIYATWSPSSGKYKGLEVNFGVYNLFDKTYWSHSQRSAGSMSCPRGRTCPPTPLAPGNIDWEPGRNIKASVSYKF</sequence>
<protein>
    <submittedName>
        <fullName evidence="16">TonB-dependent receptor</fullName>
    </submittedName>
</protein>
<dbReference type="Pfam" id="PF07715">
    <property type="entry name" value="Plug"/>
    <property type="match status" value="1"/>
</dbReference>
<dbReference type="InterPro" id="IPR037066">
    <property type="entry name" value="Plug_dom_sf"/>
</dbReference>